<gene>
    <name evidence="1" type="ORF">PLXY2_LOCUS14958</name>
</gene>
<name>A0A8S4GAG2_PLUXY</name>
<reference evidence="1" key="1">
    <citation type="submission" date="2020-11" db="EMBL/GenBank/DDBJ databases">
        <authorList>
            <person name="Whiteford S."/>
        </authorList>
    </citation>
    <scope>NUCLEOTIDE SEQUENCE</scope>
</reference>
<accession>A0A8S4GAG2</accession>
<dbReference type="AlphaFoldDB" id="A0A8S4GAG2"/>
<evidence type="ECO:0000313" key="2">
    <source>
        <dbReference type="Proteomes" id="UP000653454"/>
    </source>
</evidence>
<evidence type="ECO:0000313" key="1">
    <source>
        <dbReference type="EMBL" id="CAG9136697.1"/>
    </source>
</evidence>
<proteinExistence type="predicted"/>
<dbReference type="EMBL" id="CAJHNJ030000154">
    <property type="protein sequence ID" value="CAG9136697.1"/>
    <property type="molecule type" value="Genomic_DNA"/>
</dbReference>
<sequence length="72" mass="7904">MSRQKWPGGDVSELVQGEVDAAWAQAAVPPRPPRRSHDTAAQDIALSYLRTMQTLACNSQWPVLAPTFEGLQ</sequence>
<comment type="caution">
    <text evidence="1">The sequence shown here is derived from an EMBL/GenBank/DDBJ whole genome shotgun (WGS) entry which is preliminary data.</text>
</comment>
<organism evidence="1 2">
    <name type="scientific">Plutella xylostella</name>
    <name type="common">Diamondback moth</name>
    <name type="synonym">Plutella maculipennis</name>
    <dbReference type="NCBI Taxonomy" id="51655"/>
    <lineage>
        <taxon>Eukaryota</taxon>
        <taxon>Metazoa</taxon>
        <taxon>Ecdysozoa</taxon>
        <taxon>Arthropoda</taxon>
        <taxon>Hexapoda</taxon>
        <taxon>Insecta</taxon>
        <taxon>Pterygota</taxon>
        <taxon>Neoptera</taxon>
        <taxon>Endopterygota</taxon>
        <taxon>Lepidoptera</taxon>
        <taxon>Glossata</taxon>
        <taxon>Ditrysia</taxon>
        <taxon>Yponomeutoidea</taxon>
        <taxon>Plutellidae</taxon>
        <taxon>Plutella</taxon>
    </lineage>
</organism>
<dbReference type="Proteomes" id="UP000653454">
    <property type="component" value="Unassembled WGS sequence"/>
</dbReference>
<keyword evidence="2" id="KW-1185">Reference proteome</keyword>
<protein>
    <submittedName>
        <fullName evidence="1">(diamondback moth) hypothetical protein</fullName>
    </submittedName>
</protein>